<reference evidence="9" key="1">
    <citation type="submission" date="2016-10" db="EMBL/GenBank/DDBJ databases">
        <authorList>
            <person name="Varghese N."/>
            <person name="Submissions S."/>
        </authorList>
    </citation>
    <scope>NUCLEOTIDE SEQUENCE [LARGE SCALE GENOMIC DNA]</scope>
    <source>
        <strain evidence="9">DSM 29303</strain>
    </source>
</reference>
<accession>A0A1H3ALP1</accession>
<dbReference type="UniPathway" id="UPA00286"/>
<proteinExistence type="predicted"/>
<evidence type="ECO:0000256" key="1">
    <source>
        <dbReference type="ARBA" id="ARBA00004418"/>
    </source>
</evidence>
<dbReference type="GO" id="GO:0042597">
    <property type="term" value="C:periplasmic space"/>
    <property type="evidence" value="ECO:0007669"/>
    <property type="project" value="UniProtKB-SubCell"/>
</dbReference>
<dbReference type="STRING" id="1545044.SAMN05444276_104130"/>
<evidence type="ECO:0000256" key="4">
    <source>
        <dbReference type="ARBA" id="ARBA00022729"/>
    </source>
</evidence>
<keyword evidence="6" id="KW-0016">Alginate biosynthesis</keyword>
<protein>
    <submittedName>
        <fullName evidence="8">SGNH hydrolase-like domain-containing protein, acetyltransferase AlgX</fullName>
    </submittedName>
</protein>
<dbReference type="InterPro" id="IPR031811">
    <property type="entry name" value="ALGX/ALGJ_SGNH-like"/>
</dbReference>
<evidence type="ECO:0000256" key="6">
    <source>
        <dbReference type="ARBA" id="ARBA00022841"/>
    </source>
</evidence>
<evidence type="ECO:0000313" key="8">
    <source>
        <dbReference type="EMBL" id="SDX30607.1"/>
    </source>
</evidence>
<keyword evidence="9" id="KW-1185">Reference proteome</keyword>
<feature type="domain" description="AlgX/AlgJ SGNH hydrolase-like" evidence="7">
    <location>
        <begin position="11"/>
        <end position="176"/>
    </location>
</feature>
<keyword evidence="8" id="KW-0378">Hydrolase</keyword>
<dbReference type="Proteomes" id="UP000182944">
    <property type="component" value="Unassembled WGS sequence"/>
</dbReference>
<comment type="subcellular location">
    <subcellularLocation>
        <location evidence="1">Periplasm</location>
    </subcellularLocation>
</comment>
<sequence>MGKPGEVENDVLFGEDGWLYLWQGGQAQFDFLTGARAPASSSVQNFAANLAARRAICDARGLSYVHVVYPSKPVVMTGFLPEGLRATVQSLFQRHYAPGLGPDAVAPLYPRETLIEASRSTQVFSRHDTHMTAVGNAVVAQEILRALGHDHDPQACMDAEIRPRRGDLADMAGIRTRLPETFLIDSRRSIQILDNRPFLPSNTDNVAIAHNPRSASARRLLALGDSFLRDNLPTLATFYRDILYVRSDLFQPELLDLFGPDDVVTANAERYLARVRPDAEAESVVMRGYGREDYRPAAPFVTALRAQISARAYPAVYRGWAERMAARTFDRLGVAEVVAQLSDVPGAPGWLEATGNDPRLVFPDAAMEAGRDYELRIVMESTVEAVAQLFWGWSGTPDEAFHEQYSIRTPVGVGLNDMVFPLKAEGRGRRLRFDPLNAPGRVRLVTMELSAVPSSA</sequence>
<evidence type="ECO:0000259" key="7">
    <source>
        <dbReference type="Pfam" id="PF16822"/>
    </source>
</evidence>
<name>A0A1H3ALP1_9RHOB</name>
<dbReference type="GO" id="GO:0016740">
    <property type="term" value="F:transferase activity"/>
    <property type="evidence" value="ECO:0007669"/>
    <property type="project" value="UniProtKB-KW"/>
</dbReference>
<dbReference type="Pfam" id="PF16822">
    <property type="entry name" value="ALGX"/>
    <property type="match status" value="1"/>
</dbReference>
<evidence type="ECO:0000313" key="9">
    <source>
        <dbReference type="Proteomes" id="UP000182944"/>
    </source>
</evidence>
<evidence type="ECO:0000256" key="3">
    <source>
        <dbReference type="ARBA" id="ARBA00022679"/>
    </source>
</evidence>
<dbReference type="GO" id="GO:0016787">
    <property type="term" value="F:hydrolase activity"/>
    <property type="evidence" value="ECO:0007669"/>
    <property type="project" value="UniProtKB-KW"/>
</dbReference>
<gene>
    <name evidence="8" type="ORF">SAMN05444276_104130</name>
</gene>
<evidence type="ECO:0000256" key="2">
    <source>
        <dbReference type="ARBA" id="ARBA00005182"/>
    </source>
</evidence>
<comment type="pathway">
    <text evidence="2">Glycan biosynthesis; alginate biosynthesis.</text>
</comment>
<keyword evidence="3 8" id="KW-0808">Transferase</keyword>
<evidence type="ECO:0000256" key="5">
    <source>
        <dbReference type="ARBA" id="ARBA00022764"/>
    </source>
</evidence>
<organism evidence="8 9">
    <name type="scientific">Paracoccus sanguinis</name>
    <dbReference type="NCBI Taxonomy" id="1545044"/>
    <lineage>
        <taxon>Bacteria</taxon>
        <taxon>Pseudomonadati</taxon>
        <taxon>Pseudomonadota</taxon>
        <taxon>Alphaproteobacteria</taxon>
        <taxon>Rhodobacterales</taxon>
        <taxon>Paracoccaceae</taxon>
        <taxon>Paracoccus</taxon>
    </lineage>
</organism>
<dbReference type="GO" id="GO:0042121">
    <property type="term" value="P:alginic acid biosynthetic process"/>
    <property type="evidence" value="ECO:0007669"/>
    <property type="project" value="UniProtKB-UniPathway"/>
</dbReference>
<dbReference type="EMBL" id="FNNA01000004">
    <property type="protein sequence ID" value="SDX30607.1"/>
    <property type="molecule type" value="Genomic_DNA"/>
</dbReference>
<keyword evidence="4" id="KW-0732">Signal</keyword>
<dbReference type="AlphaFoldDB" id="A0A1H3ALP1"/>
<keyword evidence="5" id="KW-0574">Periplasm</keyword>